<dbReference type="InterPro" id="IPR006696">
    <property type="entry name" value="DUF423"/>
</dbReference>
<organism evidence="7 8">
    <name type="scientific">Pseudoxanthomonas composti</name>
    <dbReference type="NCBI Taxonomy" id="2137479"/>
    <lineage>
        <taxon>Bacteria</taxon>
        <taxon>Pseudomonadati</taxon>
        <taxon>Pseudomonadota</taxon>
        <taxon>Gammaproteobacteria</taxon>
        <taxon>Lysobacterales</taxon>
        <taxon>Lysobacteraceae</taxon>
        <taxon>Pseudoxanthomonas</taxon>
    </lineage>
</organism>
<comment type="subcellular location">
    <subcellularLocation>
        <location evidence="1">Membrane</location>
        <topology evidence="1">Multi-pass membrane protein</topology>
    </subcellularLocation>
</comment>
<dbReference type="Proteomes" id="UP000289784">
    <property type="component" value="Unassembled WGS sequence"/>
</dbReference>
<dbReference type="EMBL" id="SAWZ01000005">
    <property type="protein sequence ID" value="RXR05281.1"/>
    <property type="molecule type" value="Genomic_DNA"/>
</dbReference>
<evidence type="ECO:0000256" key="2">
    <source>
        <dbReference type="ARBA" id="ARBA00009694"/>
    </source>
</evidence>
<accession>A0A4Q1JUA3</accession>
<name>A0A4Q1JUA3_9GAMM</name>
<keyword evidence="8" id="KW-1185">Reference proteome</keyword>
<gene>
    <name evidence="7" type="ORF">EPA99_11100</name>
</gene>
<feature type="transmembrane region" description="Helical" evidence="6">
    <location>
        <begin position="72"/>
        <end position="93"/>
    </location>
</feature>
<proteinExistence type="inferred from homology"/>
<dbReference type="RefSeq" id="WP_129471285.1">
    <property type="nucleotide sequence ID" value="NZ_SAWZ01000005.1"/>
</dbReference>
<evidence type="ECO:0000256" key="6">
    <source>
        <dbReference type="SAM" id="Phobius"/>
    </source>
</evidence>
<evidence type="ECO:0000256" key="3">
    <source>
        <dbReference type="ARBA" id="ARBA00022692"/>
    </source>
</evidence>
<dbReference type="OrthoDB" id="5976194at2"/>
<dbReference type="Pfam" id="PF04241">
    <property type="entry name" value="DUF423"/>
    <property type="match status" value="1"/>
</dbReference>
<comment type="caution">
    <text evidence="7">The sequence shown here is derived from an EMBL/GenBank/DDBJ whole genome shotgun (WGS) entry which is preliminary data.</text>
</comment>
<keyword evidence="5 6" id="KW-0472">Membrane</keyword>
<dbReference type="PANTHER" id="PTHR43461">
    <property type="entry name" value="TRANSMEMBRANE PROTEIN 256"/>
    <property type="match status" value="1"/>
</dbReference>
<evidence type="ECO:0000256" key="5">
    <source>
        <dbReference type="ARBA" id="ARBA00023136"/>
    </source>
</evidence>
<sequence length="121" mass="12173">MFQDRRQRRPSLLGCCGGLLAAAAIGLAAYAAHGAQGPAQANLHSAALYAFGHGIALAALSGGGLRALGRVALYGLLIGTLLFSGSLVAGALGGFSTRAAPVGGVTMMLAWLLWAIDAVRR</sequence>
<dbReference type="AlphaFoldDB" id="A0A4Q1JUA3"/>
<evidence type="ECO:0000313" key="8">
    <source>
        <dbReference type="Proteomes" id="UP000289784"/>
    </source>
</evidence>
<evidence type="ECO:0000256" key="1">
    <source>
        <dbReference type="ARBA" id="ARBA00004141"/>
    </source>
</evidence>
<protein>
    <submittedName>
        <fullName evidence="7">DUF423 domain-containing protein</fullName>
    </submittedName>
</protein>
<keyword evidence="3 6" id="KW-0812">Transmembrane</keyword>
<comment type="similarity">
    <text evidence="2">Belongs to the UPF0382 family.</text>
</comment>
<evidence type="ECO:0000256" key="4">
    <source>
        <dbReference type="ARBA" id="ARBA00022989"/>
    </source>
</evidence>
<reference evidence="7 8" key="1">
    <citation type="submission" date="2019-01" db="EMBL/GenBank/DDBJ databases">
        <title>Pseudoxanthomonas composti sp. nov., isolated from compost.</title>
        <authorList>
            <person name="Yang G."/>
        </authorList>
    </citation>
    <scope>NUCLEOTIDE SEQUENCE [LARGE SCALE GENOMIC DNA]</scope>
    <source>
        <strain evidence="7 8">GSS15</strain>
    </source>
</reference>
<keyword evidence="4 6" id="KW-1133">Transmembrane helix</keyword>
<evidence type="ECO:0000313" key="7">
    <source>
        <dbReference type="EMBL" id="RXR05281.1"/>
    </source>
</evidence>
<dbReference type="GO" id="GO:0005886">
    <property type="term" value="C:plasma membrane"/>
    <property type="evidence" value="ECO:0007669"/>
    <property type="project" value="TreeGrafter"/>
</dbReference>
<feature type="transmembrane region" description="Helical" evidence="6">
    <location>
        <begin position="41"/>
        <end position="60"/>
    </location>
</feature>
<dbReference type="PANTHER" id="PTHR43461:SF1">
    <property type="entry name" value="TRANSMEMBRANE PROTEIN 256"/>
    <property type="match status" value="1"/>
</dbReference>
<feature type="transmembrane region" description="Helical" evidence="6">
    <location>
        <begin position="99"/>
        <end position="116"/>
    </location>
</feature>